<gene>
    <name evidence="2" type="ORF">B0H15DRAFT_942552</name>
</gene>
<feature type="region of interest" description="Disordered" evidence="1">
    <location>
        <begin position="1"/>
        <end position="79"/>
    </location>
</feature>
<organism evidence="2 3">
    <name type="scientific">Mycena belliarum</name>
    <dbReference type="NCBI Taxonomy" id="1033014"/>
    <lineage>
        <taxon>Eukaryota</taxon>
        <taxon>Fungi</taxon>
        <taxon>Dikarya</taxon>
        <taxon>Basidiomycota</taxon>
        <taxon>Agaricomycotina</taxon>
        <taxon>Agaricomycetes</taxon>
        <taxon>Agaricomycetidae</taxon>
        <taxon>Agaricales</taxon>
        <taxon>Marasmiineae</taxon>
        <taxon>Mycenaceae</taxon>
        <taxon>Mycena</taxon>
    </lineage>
</organism>
<name>A0AAD6XVT0_9AGAR</name>
<reference evidence="2" key="1">
    <citation type="submission" date="2023-03" db="EMBL/GenBank/DDBJ databases">
        <title>Massive genome expansion in bonnet fungi (Mycena s.s.) driven by repeated elements and novel gene families across ecological guilds.</title>
        <authorList>
            <consortium name="Lawrence Berkeley National Laboratory"/>
            <person name="Harder C.B."/>
            <person name="Miyauchi S."/>
            <person name="Viragh M."/>
            <person name="Kuo A."/>
            <person name="Thoen E."/>
            <person name="Andreopoulos B."/>
            <person name="Lu D."/>
            <person name="Skrede I."/>
            <person name="Drula E."/>
            <person name="Henrissat B."/>
            <person name="Morin E."/>
            <person name="Kohler A."/>
            <person name="Barry K."/>
            <person name="LaButti K."/>
            <person name="Morin E."/>
            <person name="Salamov A."/>
            <person name="Lipzen A."/>
            <person name="Mereny Z."/>
            <person name="Hegedus B."/>
            <person name="Baldrian P."/>
            <person name="Stursova M."/>
            <person name="Weitz H."/>
            <person name="Taylor A."/>
            <person name="Grigoriev I.V."/>
            <person name="Nagy L.G."/>
            <person name="Martin F."/>
            <person name="Kauserud H."/>
        </authorList>
    </citation>
    <scope>NUCLEOTIDE SEQUENCE</scope>
    <source>
        <strain evidence="2">CBHHK173m</strain>
    </source>
</reference>
<evidence type="ECO:0000313" key="2">
    <source>
        <dbReference type="EMBL" id="KAJ7103039.1"/>
    </source>
</evidence>
<feature type="compositionally biased region" description="Low complexity" evidence="1">
    <location>
        <begin position="160"/>
        <end position="185"/>
    </location>
</feature>
<dbReference type="EMBL" id="JARJCN010000002">
    <property type="protein sequence ID" value="KAJ7103039.1"/>
    <property type="molecule type" value="Genomic_DNA"/>
</dbReference>
<feature type="region of interest" description="Disordered" evidence="1">
    <location>
        <begin position="156"/>
        <end position="189"/>
    </location>
</feature>
<accession>A0AAD6XVT0</accession>
<keyword evidence="3" id="KW-1185">Reference proteome</keyword>
<feature type="compositionally biased region" description="Basic and acidic residues" evidence="1">
    <location>
        <begin position="1"/>
        <end position="11"/>
    </location>
</feature>
<protein>
    <submittedName>
        <fullName evidence="2">Uncharacterized protein</fullName>
    </submittedName>
</protein>
<sequence>MAKRTTPETHTGHCFPLETRSFGDARDWSPDDERQPASDGLLQPAAAWVQPGSHATLPPSRAVRPAVRTRPDLRSVSASLPPGRFGSRFLPARSRCEPSTVESVPDLFRGLERPEHMLYILLWVPWRALPPATSFHLAPSPHCSLCDTPQLVPHVPSSPAPATASNASHSSSASARPASPSGYSSLKSGPRPVFDFVRDTGRLPRYVL</sequence>
<dbReference type="Proteomes" id="UP001222325">
    <property type="component" value="Unassembled WGS sequence"/>
</dbReference>
<comment type="caution">
    <text evidence="2">The sequence shown here is derived from an EMBL/GenBank/DDBJ whole genome shotgun (WGS) entry which is preliminary data.</text>
</comment>
<feature type="compositionally biased region" description="Basic and acidic residues" evidence="1">
    <location>
        <begin position="21"/>
        <end position="36"/>
    </location>
</feature>
<proteinExistence type="predicted"/>
<evidence type="ECO:0000313" key="3">
    <source>
        <dbReference type="Proteomes" id="UP001222325"/>
    </source>
</evidence>
<dbReference type="AlphaFoldDB" id="A0AAD6XVT0"/>
<evidence type="ECO:0000256" key="1">
    <source>
        <dbReference type="SAM" id="MobiDB-lite"/>
    </source>
</evidence>